<dbReference type="NCBIfam" id="TIGR00042">
    <property type="entry name" value="RdgB/HAM1 family non-canonical purine NTP pyrophosphatase"/>
    <property type="match status" value="1"/>
</dbReference>
<protein>
    <recommendedName>
        <fullName evidence="10">dITP/XTP pyrophosphatase</fullName>
        <ecNumber evidence="10">3.6.1.66</ecNumber>
    </recommendedName>
    <alternativeName>
        <fullName evidence="10">Non-canonical purine NTP pyrophosphatase</fullName>
    </alternativeName>
    <alternativeName>
        <fullName evidence="10">Non-standard purine NTP pyrophosphatase</fullName>
    </alternativeName>
    <alternativeName>
        <fullName evidence="10">Nucleoside-triphosphate diphosphatase</fullName>
    </alternativeName>
    <alternativeName>
        <fullName evidence="10">Nucleoside-triphosphate pyrophosphatase</fullName>
        <shortName evidence="10">NTPase</shortName>
    </alternativeName>
</protein>
<evidence type="ECO:0000256" key="11">
    <source>
        <dbReference type="RuleBase" id="RU003781"/>
    </source>
</evidence>
<dbReference type="SUPFAM" id="SSF52972">
    <property type="entry name" value="ITPase-like"/>
    <property type="match status" value="1"/>
</dbReference>
<comment type="subunit">
    <text evidence="2 10">Homodimer.</text>
</comment>
<evidence type="ECO:0000256" key="2">
    <source>
        <dbReference type="ARBA" id="ARBA00011738"/>
    </source>
</evidence>
<feature type="active site" description="Proton acceptor" evidence="10">
    <location>
        <position position="73"/>
    </location>
</feature>
<dbReference type="GO" id="GO:0017111">
    <property type="term" value="F:ribonucleoside triphosphate phosphatase activity"/>
    <property type="evidence" value="ECO:0007669"/>
    <property type="project" value="InterPro"/>
</dbReference>
<organism evidence="12 13">
    <name type="scientific">Candidatus Fusicatenibacter merdavium</name>
    <dbReference type="NCBI Taxonomy" id="2838600"/>
    <lineage>
        <taxon>Bacteria</taxon>
        <taxon>Bacillati</taxon>
        <taxon>Bacillota</taxon>
        <taxon>Clostridia</taxon>
        <taxon>Lachnospirales</taxon>
        <taxon>Lachnospiraceae</taxon>
        <taxon>Fusicatenibacter</taxon>
    </lineage>
</organism>
<name>A0A9D2BIK5_9FIRM</name>
<sequence length="204" mass="22387">MKKIIFATGNAGKMKEIREILADPDVEILSMKEAGIFSDIEENGSSFEENAVIKAKAVASHPNAAGAVVLADDSGLEIDYLNGEPGIYSARYMGEDTSYRIKNQNLIDRLEGVPDEKRTARFVCAIAAVLPNGQVVTTRGTIEGKIGYEERGANGFGYDPIFYLPDMSRSTAELSPEEKNAISHRGNALREMKKELTKRKENVK</sequence>
<comment type="catalytic activity">
    <reaction evidence="9 10">
        <text>XTP + H2O = XMP + diphosphate + H(+)</text>
        <dbReference type="Rhea" id="RHEA:28610"/>
        <dbReference type="ChEBI" id="CHEBI:15377"/>
        <dbReference type="ChEBI" id="CHEBI:15378"/>
        <dbReference type="ChEBI" id="CHEBI:33019"/>
        <dbReference type="ChEBI" id="CHEBI:57464"/>
        <dbReference type="ChEBI" id="CHEBI:61314"/>
        <dbReference type="EC" id="3.6.1.66"/>
    </reaction>
</comment>
<evidence type="ECO:0000256" key="8">
    <source>
        <dbReference type="ARBA" id="ARBA00051875"/>
    </source>
</evidence>
<feature type="binding site" evidence="10">
    <location>
        <position position="179"/>
    </location>
    <ligand>
        <name>substrate</name>
    </ligand>
</feature>
<evidence type="ECO:0000256" key="7">
    <source>
        <dbReference type="ARBA" id="ARBA00023080"/>
    </source>
</evidence>
<dbReference type="NCBIfam" id="NF011397">
    <property type="entry name" value="PRK14822.1"/>
    <property type="match status" value="1"/>
</dbReference>
<accession>A0A9D2BIK5</accession>
<dbReference type="GO" id="GO:0005829">
    <property type="term" value="C:cytosol"/>
    <property type="evidence" value="ECO:0007669"/>
    <property type="project" value="TreeGrafter"/>
</dbReference>
<dbReference type="HAMAP" id="MF_01405">
    <property type="entry name" value="Non_canon_purine_NTPase"/>
    <property type="match status" value="1"/>
</dbReference>
<reference evidence="12" key="1">
    <citation type="journal article" date="2021" name="PeerJ">
        <title>Extensive microbial diversity within the chicken gut microbiome revealed by metagenomics and culture.</title>
        <authorList>
            <person name="Gilroy R."/>
            <person name="Ravi A."/>
            <person name="Getino M."/>
            <person name="Pursley I."/>
            <person name="Horton D.L."/>
            <person name="Alikhan N.F."/>
            <person name="Baker D."/>
            <person name="Gharbi K."/>
            <person name="Hall N."/>
            <person name="Watson M."/>
            <person name="Adriaenssens E.M."/>
            <person name="Foster-Nyarko E."/>
            <person name="Jarju S."/>
            <person name="Secka A."/>
            <person name="Antonio M."/>
            <person name="Oren A."/>
            <person name="Chaudhuri R.R."/>
            <person name="La Ragione R."/>
            <person name="Hildebrand F."/>
            <person name="Pallen M.J."/>
        </authorList>
    </citation>
    <scope>NUCLEOTIDE SEQUENCE</scope>
    <source>
        <strain evidence="12">CHK183-1962</strain>
    </source>
</reference>
<dbReference type="Gene3D" id="3.90.950.10">
    <property type="match status" value="1"/>
</dbReference>
<dbReference type="InterPro" id="IPR002637">
    <property type="entry name" value="RdgB/HAM1"/>
</dbReference>
<keyword evidence="5 10" id="KW-0378">Hydrolase</keyword>
<dbReference type="Proteomes" id="UP000886890">
    <property type="component" value="Unassembled WGS sequence"/>
</dbReference>
<dbReference type="CDD" id="cd00515">
    <property type="entry name" value="HAM1"/>
    <property type="match status" value="1"/>
</dbReference>
<dbReference type="PANTHER" id="PTHR11067:SF9">
    <property type="entry name" value="INOSINE TRIPHOSPHATE PYROPHOSPHATASE"/>
    <property type="match status" value="1"/>
</dbReference>
<reference evidence="12" key="2">
    <citation type="submission" date="2021-04" db="EMBL/GenBank/DDBJ databases">
        <authorList>
            <person name="Gilroy R."/>
        </authorList>
    </citation>
    <scope>NUCLEOTIDE SEQUENCE</scope>
    <source>
        <strain evidence="12">CHK183-1962</strain>
    </source>
</reference>
<keyword evidence="4 10" id="KW-0547">Nucleotide-binding</keyword>
<dbReference type="Pfam" id="PF01725">
    <property type="entry name" value="Ham1p_like"/>
    <property type="match status" value="1"/>
</dbReference>
<feature type="binding site" evidence="10">
    <location>
        <begin position="184"/>
        <end position="185"/>
    </location>
    <ligand>
        <name>substrate</name>
    </ligand>
</feature>
<proteinExistence type="inferred from homology"/>
<feature type="binding site" evidence="10">
    <location>
        <position position="73"/>
    </location>
    <ligand>
        <name>Mg(2+)</name>
        <dbReference type="ChEBI" id="CHEBI:18420"/>
    </ligand>
</feature>
<dbReference type="AlphaFoldDB" id="A0A9D2BIK5"/>
<feature type="binding site" evidence="10">
    <location>
        <position position="74"/>
    </location>
    <ligand>
        <name>substrate</name>
    </ligand>
</feature>
<dbReference type="GO" id="GO:0036220">
    <property type="term" value="F:ITP diphosphatase activity"/>
    <property type="evidence" value="ECO:0007669"/>
    <property type="project" value="UniProtKB-UniRule"/>
</dbReference>
<evidence type="ECO:0000256" key="3">
    <source>
        <dbReference type="ARBA" id="ARBA00022723"/>
    </source>
</evidence>
<evidence type="ECO:0000313" key="13">
    <source>
        <dbReference type="Proteomes" id="UP000886890"/>
    </source>
</evidence>
<comment type="caution">
    <text evidence="12">The sequence shown here is derived from an EMBL/GenBank/DDBJ whole genome shotgun (WGS) entry which is preliminary data.</text>
</comment>
<evidence type="ECO:0000256" key="4">
    <source>
        <dbReference type="ARBA" id="ARBA00022741"/>
    </source>
</evidence>
<dbReference type="GO" id="GO:0046872">
    <property type="term" value="F:metal ion binding"/>
    <property type="evidence" value="ECO:0007669"/>
    <property type="project" value="UniProtKB-KW"/>
</dbReference>
<dbReference type="GO" id="GO:0000166">
    <property type="term" value="F:nucleotide binding"/>
    <property type="evidence" value="ECO:0007669"/>
    <property type="project" value="UniProtKB-KW"/>
</dbReference>
<feature type="binding site" evidence="10">
    <location>
        <begin position="8"/>
        <end position="13"/>
    </location>
    <ligand>
        <name>substrate</name>
    </ligand>
</feature>
<dbReference type="PANTHER" id="PTHR11067">
    <property type="entry name" value="INOSINE TRIPHOSPHATE PYROPHOSPHATASE/HAM1 PROTEIN"/>
    <property type="match status" value="1"/>
</dbReference>
<evidence type="ECO:0000256" key="5">
    <source>
        <dbReference type="ARBA" id="ARBA00022801"/>
    </source>
</evidence>
<dbReference type="GO" id="GO:0009146">
    <property type="term" value="P:purine nucleoside triphosphate catabolic process"/>
    <property type="evidence" value="ECO:0007669"/>
    <property type="project" value="UniProtKB-UniRule"/>
</dbReference>
<evidence type="ECO:0000313" key="12">
    <source>
        <dbReference type="EMBL" id="HIX76589.1"/>
    </source>
</evidence>
<feature type="binding site" evidence="10">
    <location>
        <position position="41"/>
    </location>
    <ligand>
        <name>Mg(2+)</name>
        <dbReference type="ChEBI" id="CHEBI:18420"/>
    </ligand>
</feature>
<comment type="catalytic activity">
    <reaction evidence="8 10">
        <text>dITP + H2O = dIMP + diphosphate + H(+)</text>
        <dbReference type="Rhea" id="RHEA:28342"/>
        <dbReference type="ChEBI" id="CHEBI:15377"/>
        <dbReference type="ChEBI" id="CHEBI:15378"/>
        <dbReference type="ChEBI" id="CHEBI:33019"/>
        <dbReference type="ChEBI" id="CHEBI:61194"/>
        <dbReference type="ChEBI" id="CHEBI:61382"/>
        <dbReference type="EC" id="3.6.1.66"/>
    </reaction>
</comment>
<comment type="similarity">
    <text evidence="1 10 11">Belongs to the HAM1 NTPase family.</text>
</comment>
<keyword evidence="6 10" id="KW-0460">Magnesium</keyword>
<feature type="binding site" evidence="10">
    <location>
        <begin position="156"/>
        <end position="159"/>
    </location>
    <ligand>
        <name>substrate</name>
    </ligand>
</feature>
<evidence type="ECO:0000256" key="9">
    <source>
        <dbReference type="ARBA" id="ARBA00052017"/>
    </source>
</evidence>
<dbReference type="GO" id="GO:0035870">
    <property type="term" value="F:dITP diphosphatase activity"/>
    <property type="evidence" value="ECO:0007669"/>
    <property type="project" value="UniProtKB-UniRule"/>
</dbReference>
<dbReference type="InterPro" id="IPR029001">
    <property type="entry name" value="ITPase-like_fam"/>
</dbReference>
<gene>
    <name evidence="12" type="ORF">H9734_03190</name>
</gene>
<keyword evidence="7 10" id="KW-0546">Nucleotide metabolism</keyword>
<dbReference type="InterPro" id="IPR020922">
    <property type="entry name" value="dITP/XTP_pyrophosphatase"/>
</dbReference>
<comment type="catalytic activity">
    <reaction evidence="10">
        <text>ITP + H2O = IMP + diphosphate + H(+)</text>
        <dbReference type="Rhea" id="RHEA:29399"/>
        <dbReference type="ChEBI" id="CHEBI:15377"/>
        <dbReference type="ChEBI" id="CHEBI:15378"/>
        <dbReference type="ChEBI" id="CHEBI:33019"/>
        <dbReference type="ChEBI" id="CHEBI:58053"/>
        <dbReference type="ChEBI" id="CHEBI:61402"/>
        <dbReference type="EC" id="3.6.1.66"/>
    </reaction>
</comment>
<dbReference type="EMBL" id="DXEK01000050">
    <property type="protein sequence ID" value="HIX76589.1"/>
    <property type="molecule type" value="Genomic_DNA"/>
</dbReference>
<comment type="function">
    <text evidence="10">Pyrophosphatase that catalyzes the hydrolysis of nucleoside triphosphates to their monophosphate derivatives, with a high preference for the non-canonical purine nucleotides XTP (xanthosine triphosphate), dITP (deoxyinosine triphosphate) and ITP. Seems to function as a house-cleaning enzyme that removes non-canonical purine nucleotides from the nucleotide pool, thus preventing their incorporation into DNA/RNA and avoiding chromosomal lesions.</text>
</comment>
<evidence type="ECO:0000256" key="6">
    <source>
        <dbReference type="ARBA" id="ARBA00022842"/>
    </source>
</evidence>
<evidence type="ECO:0000256" key="1">
    <source>
        <dbReference type="ARBA" id="ARBA00008023"/>
    </source>
</evidence>
<keyword evidence="3 10" id="KW-0479">Metal-binding</keyword>
<dbReference type="GO" id="GO:0009117">
    <property type="term" value="P:nucleotide metabolic process"/>
    <property type="evidence" value="ECO:0007669"/>
    <property type="project" value="UniProtKB-KW"/>
</dbReference>
<dbReference type="EC" id="3.6.1.66" evidence="10"/>
<dbReference type="FunFam" id="3.90.950.10:FF:000001">
    <property type="entry name" value="dITP/XTP pyrophosphatase"/>
    <property type="match status" value="1"/>
</dbReference>
<dbReference type="GO" id="GO:0036222">
    <property type="term" value="F:XTP diphosphatase activity"/>
    <property type="evidence" value="ECO:0007669"/>
    <property type="project" value="UniProtKB-UniRule"/>
</dbReference>
<comment type="cofactor">
    <cofactor evidence="10">
        <name>Mg(2+)</name>
        <dbReference type="ChEBI" id="CHEBI:18420"/>
    </cofactor>
    <text evidence="10">Binds 1 Mg(2+) ion per subunit.</text>
</comment>
<evidence type="ECO:0000256" key="10">
    <source>
        <dbReference type="HAMAP-Rule" id="MF_01405"/>
    </source>
</evidence>